<dbReference type="EMBL" id="BAABFT010000018">
    <property type="protein sequence ID" value="GAA4337179.1"/>
    <property type="molecule type" value="Genomic_DNA"/>
</dbReference>
<keyword evidence="1" id="KW-1133">Transmembrane helix</keyword>
<sequence length="69" mass="7894">MKSIYVIGILLTFIAFSYLIATRVLTYFYNESESGSGYSVGFAVNWWEVLSLIALIAVMIYLIKKFRQA</sequence>
<feature type="transmembrane region" description="Helical" evidence="1">
    <location>
        <begin position="45"/>
        <end position="63"/>
    </location>
</feature>
<dbReference type="Proteomes" id="UP001500582">
    <property type="component" value="Unassembled WGS sequence"/>
</dbReference>
<keyword evidence="1" id="KW-0812">Transmembrane</keyword>
<evidence type="ECO:0000256" key="1">
    <source>
        <dbReference type="SAM" id="Phobius"/>
    </source>
</evidence>
<organism evidence="2 3">
    <name type="scientific">Mucilaginibacter gynuensis</name>
    <dbReference type="NCBI Taxonomy" id="1302236"/>
    <lineage>
        <taxon>Bacteria</taxon>
        <taxon>Pseudomonadati</taxon>
        <taxon>Bacteroidota</taxon>
        <taxon>Sphingobacteriia</taxon>
        <taxon>Sphingobacteriales</taxon>
        <taxon>Sphingobacteriaceae</taxon>
        <taxon>Mucilaginibacter</taxon>
    </lineage>
</organism>
<keyword evidence="1" id="KW-0472">Membrane</keyword>
<comment type="caution">
    <text evidence="2">The sequence shown here is derived from an EMBL/GenBank/DDBJ whole genome shotgun (WGS) entry which is preliminary data.</text>
</comment>
<evidence type="ECO:0000313" key="2">
    <source>
        <dbReference type="EMBL" id="GAA4337179.1"/>
    </source>
</evidence>
<proteinExistence type="predicted"/>
<dbReference type="RefSeq" id="WP_345213595.1">
    <property type="nucleotide sequence ID" value="NZ_BAABFT010000018.1"/>
</dbReference>
<evidence type="ECO:0000313" key="3">
    <source>
        <dbReference type="Proteomes" id="UP001500582"/>
    </source>
</evidence>
<keyword evidence="3" id="KW-1185">Reference proteome</keyword>
<accession>A0ABP8HC81</accession>
<protein>
    <submittedName>
        <fullName evidence="2">Uncharacterized protein</fullName>
    </submittedName>
</protein>
<reference evidence="3" key="1">
    <citation type="journal article" date="2019" name="Int. J. Syst. Evol. Microbiol.">
        <title>The Global Catalogue of Microorganisms (GCM) 10K type strain sequencing project: providing services to taxonomists for standard genome sequencing and annotation.</title>
        <authorList>
            <consortium name="The Broad Institute Genomics Platform"/>
            <consortium name="The Broad Institute Genome Sequencing Center for Infectious Disease"/>
            <person name="Wu L."/>
            <person name="Ma J."/>
        </authorList>
    </citation>
    <scope>NUCLEOTIDE SEQUENCE [LARGE SCALE GENOMIC DNA]</scope>
    <source>
        <strain evidence="3">JCM 17705</strain>
    </source>
</reference>
<gene>
    <name evidence="2" type="ORF">GCM10023149_46490</name>
</gene>
<name>A0ABP8HC81_9SPHI</name>